<name>I3YW36_AEQSU</name>
<dbReference type="SUPFAM" id="SSF51230">
    <property type="entry name" value="Single hybrid motif"/>
    <property type="match status" value="2"/>
</dbReference>
<dbReference type="CDD" id="cd06849">
    <property type="entry name" value="lipoyl_domain"/>
    <property type="match status" value="2"/>
</dbReference>
<dbReference type="GO" id="GO:0045254">
    <property type="term" value="C:pyruvate dehydrogenase complex"/>
    <property type="evidence" value="ECO:0007669"/>
    <property type="project" value="UniProtKB-UniRule"/>
</dbReference>
<dbReference type="InterPro" id="IPR011053">
    <property type="entry name" value="Single_hybrid_motif"/>
</dbReference>
<feature type="compositionally biased region" description="Acidic residues" evidence="9">
    <location>
        <begin position="135"/>
        <end position="144"/>
    </location>
</feature>
<dbReference type="Pfam" id="PF00198">
    <property type="entry name" value="2-oxoacid_dh"/>
    <property type="match status" value="1"/>
</dbReference>
<dbReference type="PROSITE" id="PS00189">
    <property type="entry name" value="LIPOYL"/>
    <property type="match status" value="2"/>
</dbReference>
<reference evidence="12 13" key="1">
    <citation type="submission" date="2012-06" db="EMBL/GenBank/DDBJ databases">
        <title>The complete genome of Aequorivita sublithincola DSM 14238.</title>
        <authorList>
            <consortium name="US DOE Joint Genome Institute (JGI-PGF)"/>
            <person name="Lucas S."/>
            <person name="Copeland A."/>
            <person name="Lapidus A."/>
            <person name="Goodwin L."/>
            <person name="Pitluck S."/>
            <person name="Peters L."/>
            <person name="Munk A.C.C."/>
            <person name="Kyrpides N."/>
            <person name="Mavromatis K."/>
            <person name="Pagani I."/>
            <person name="Ivanova N."/>
            <person name="Ovchinnikova G."/>
            <person name="Zeytun A."/>
            <person name="Detter J.C."/>
            <person name="Han C."/>
            <person name="Land M."/>
            <person name="Hauser L."/>
            <person name="Markowitz V."/>
            <person name="Cheng J.-F."/>
            <person name="Hugenholtz P."/>
            <person name="Woyke T."/>
            <person name="Wu D."/>
            <person name="Tindall B."/>
            <person name="Faehnrich R."/>
            <person name="Brambilla E."/>
            <person name="Klenk H.-P."/>
            <person name="Eisen J.A."/>
        </authorList>
    </citation>
    <scope>NUCLEOTIDE SEQUENCE [LARGE SCALE GENOMIC DNA]</scope>
    <source>
        <strain evidence="13">DSM 14238 / LMG 21431 / ACAM 643 / 9-3</strain>
    </source>
</reference>
<dbReference type="OrthoDB" id="9805770at2"/>
<evidence type="ECO:0000259" key="10">
    <source>
        <dbReference type="PROSITE" id="PS50968"/>
    </source>
</evidence>
<dbReference type="Proteomes" id="UP000006049">
    <property type="component" value="Chromosome"/>
</dbReference>
<dbReference type="EMBL" id="CP003280">
    <property type="protein sequence ID" value="AFL81204.1"/>
    <property type="molecule type" value="Genomic_DNA"/>
</dbReference>
<evidence type="ECO:0000313" key="12">
    <source>
        <dbReference type="EMBL" id="AFL81204.1"/>
    </source>
</evidence>
<evidence type="ECO:0000256" key="1">
    <source>
        <dbReference type="ARBA" id="ARBA00007317"/>
    </source>
</evidence>
<dbReference type="PANTHER" id="PTHR23151:SF90">
    <property type="entry name" value="DIHYDROLIPOYLLYSINE-RESIDUE ACETYLTRANSFERASE COMPONENT OF PYRUVATE DEHYDROGENASE COMPLEX, MITOCHONDRIAL-RELATED"/>
    <property type="match status" value="1"/>
</dbReference>
<dbReference type="eggNOG" id="COG0508">
    <property type="taxonomic scope" value="Bacteria"/>
</dbReference>
<dbReference type="FunFam" id="2.40.50.100:FF:000010">
    <property type="entry name" value="Acetyltransferase component of pyruvate dehydrogenase complex"/>
    <property type="match status" value="2"/>
</dbReference>
<feature type="compositionally biased region" description="Basic and acidic residues" evidence="9">
    <location>
        <begin position="257"/>
        <end position="303"/>
    </location>
</feature>
<dbReference type="PROSITE" id="PS51826">
    <property type="entry name" value="PSBD"/>
    <property type="match status" value="1"/>
</dbReference>
<dbReference type="EC" id="2.3.1.12" evidence="8"/>
<comment type="similarity">
    <text evidence="1 8">Belongs to the 2-oxoacid dehydrogenase family.</text>
</comment>
<dbReference type="Gene3D" id="4.10.320.10">
    <property type="entry name" value="E3-binding domain"/>
    <property type="match status" value="1"/>
</dbReference>
<dbReference type="GO" id="GO:0004742">
    <property type="term" value="F:dihydrolipoyllysine-residue acetyltransferase activity"/>
    <property type="evidence" value="ECO:0007669"/>
    <property type="project" value="UniProtKB-UniRule"/>
</dbReference>
<dbReference type="InterPro" id="IPR023213">
    <property type="entry name" value="CAT-like_dom_sf"/>
</dbReference>
<dbReference type="InterPro" id="IPR004167">
    <property type="entry name" value="PSBD"/>
</dbReference>
<evidence type="ECO:0000313" key="13">
    <source>
        <dbReference type="Proteomes" id="UP000006049"/>
    </source>
</evidence>
<dbReference type="PROSITE" id="PS50968">
    <property type="entry name" value="BIOTINYL_LIPOYL"/>
    <property type="match status" value="2"/>
</dbReference>
<comment type="subunit">
    <text evidence="2">Forms a 24-polypeptide structural core with octahedral symmetry.</text>
</comment>
<feature type="compositionally biased region" description="Basic and acidic residues" evidence="9">
    <location>
        <begin position="91"/>
        <end position="117"/>
    </location>
</feature>
<comment type="function">
    <text evidence="6">The pyruvate dehydrogenase complex catalyzes the overall conversion of pyruvate to acetyl-CoA and CO(2). It contains multiple copies of three enzymatic components: pyruvate dehydrogenase (E1), dihydrolipoamide acetyltransferase (E2) and lipoamide dehydrogenase (E3).</text>
</comment>
<dbReference type="RefSeq" id="WP_014782459.1">
    <property type="nucleotide sequence ID" value="NC_018013.1"/>
</dbReference>
<dbReference type="InterPro" id="IPR006257">
    <property type="entry name" value="LAT1"/>
</dbReference>
<keyword evidence="3 8" id="KW-0808">Transferase</keyword>
<gene>
    <name evidence="12" type="ordered locus">Aeqsu_1724</name>
</gene>
<keyword evidence="12" id="KW-0670">Pyruvate</keyword>
<feature type="region of interest" description="Disordered" evidence="9">
    <location>
        <begin position="84"/>
        <end position="164"/>
    </location>
</feature>
<feature type="domain" description="Lipoyl-binding" evidence="10">
    <location>
        <begin position="2"/>
        <end position="77"/>
    </location>
</feature>
<accession>I3YW36</accession>
<feature type="compositionally biased region" description="Acidic residues" evidence="9">
    <location>
        <begin position="118"/>
        <end position="127"/>
    </location>
</feature>
<feature type="domain" description="Lipoyl-binding" evidence="10">
    <location>
        <begin position="161"/>
        <end position="236"/>
    </location>
</feature>
<organism evidence="12 13">
    <name type="scientific">Aequorivita sublithincola (strain DSM 14238 / LMG 21431 / ACAM 643 / 9-3)</name>
    <dbReference type="NCBI Taxonomy" id="746697"/>
    <lineage>
        <taxon>Bacteria</taxon>
        <taxon>Pseudomonadati</taxon>
        <taxon>Bacteroidota</taxon>
        <taxon>Flavobacteriia</taxon>
        <taxon>Flavobacteriales</taxon>
        <taxon>Flavobacteriaceae</taxon>
        <taxon>Aequorivita</taxon>
    </lineage>
</organism>
<dbReference type="GO" id="GO:0006086">
    <property type="term" value="P:pyruvate decarboxylation to acetyl-CoA"/>
    <property type="evidence" value="ECO:0007669"/>
    <property type="project" value="InterPro"/>
</dbReference>
<evidence type="ECO:0000259" key="11">
    <source>
        <dbReference type="PROSITE" id="PS51826"/>
    </source>
</evidence>
<evidence type="ECO:0000256" key="3">
    <source>
        <dbReference type="ARBA" id="ARBA00022679"/>
    </source>
</evidence>
<keyword evidence="5 8" id="KW-0012">Acyltransferase</keyword>
<dbReference type="NCBIfam" id="TIGR01349">
    <property type="entry name" value="PDHac_trf_mito"/>
    <property type="match status" value="1"/>
</dbReference>
<dbReference type="SUPFAM" id="SSF52777">
    <property type="entry name" value="CoA-dependent acyltransferases"/>
    <property type="match status" value="1"/>
</dbReference>
<dbReference type="HOGENOM" id="CLU_016733_10_2_10"/>
<evidence type="ECO:0000256" key="9">
    <source>
        <dbReference type="SAM" id="MobiDB-lite"/>
    </source>
</evidence>
<dbReference type="STRING" id="746697.Aeqsu_1724"/>
<evidence type="ECO:0000256" key="7">
    <source>
        <dbReference type="ARBA" id="ARBA00048370"/>
    </source>
</evidence>
<protein>
    <recommendedName>
        <fullName evidence="8">Acetyltransferase component of pyruvate dehydrogenase complex</fullName>
        <ecNumber evidence="8">2.3.1.12</ecNumber>
    </recommendedName>
</protein>
<evidence type="ECO:0000256" key="2">
    <source>
        <dbReference type="ARBA" id="ARBA00011484"/>
    </source>
</evidence>
<dbReference type="InterPro" id="IPR045257">
    <property type="entry name" value="E2/Pdx1"/>
</dbReference>
<dbReference type="InterPro" id="IPR001078">
    <property type="entry name" value="2-oxoacid_DH_actylTfrase"/>
</dbReference>
<sequence length="591" mass="64463">MAEVINMPRLSDTMEEGTVATWLKKVGDTVKEGDILAEIETDKATMEFESFHEGTLLHIGLNEGETAPVDTLLAIIGKKDEDISDLIGGKSSDKKEISKEDESKDEKKSSDKKKDKSEDEEEDDDSSEKDANEKEESDDEDSDEDGKSESSSDSAELPEGVEIITMPRLSDTMTEGTVASWLKKEGDKVEEGDILAEIETDKATMEFESFYSGTLLKIAIDEGDSSPVDAVLAIIGPKGTDFSGLLENYKKGGKSSSKKETSSEEKSSKEDKKEDKKEEKKSSDNASEKEGTKKETTLDKKSESSQTTNEGRIFASPLAKVLAEEKGINLRQVNGSGENGRIIKSDIENYQPAAGGGEAYTPVGTESFEEVKNSQMRKTIAKRLAESKFSAPEYYLTVELDMDYAIAAREAINADPDVKISFNDMVIKACAMALRKHPQVNSQWTPEATRIAKHIHIGVAVAVDEGLLVPVLKFADQMTFSQIGRHVKELAGKARNKKITPAEMEGSTFTVSNLGMFGITEFTSIINQPNSAILSVGAIVQKPVVKNGQIAVGNTMIVTLACDHRTVDGATGAKFLQTLRQYIENPVTMFV</sequence>
<dbReference type="Gene3D" id="2.40.50.100">
    <property type="match status" value="2"/>
</dbReference>
<comment type="catalytic activity">
    <reaction evidence="7 8">
        <text>N(6)-[(R)-dihydrolipoyl]-L-lysyl-[protein] + acetyl-CoA = N(6)-[(R)-S(8)-acetyldihydrolipoyl]-L-lysyl-[protein] + CoA</text>
        <dbReference type="Rhea" id="RHEA:17017"/>
        <dbReference type="Rhea" id="RHEA-COMP:10475"/>
        <dbReference type="Rhea" id="RHEA-COMP:10478"/>
        <dbReference type="ChEBI" id="CHEBI:57287"/>
        <dbReference type="ChEBI" id="CHEBI:57288"/>
        <dbReference type="ChEBI" id="CHEBI:83100"/>
        <dbReference type="ChEBI" id="CHEBI:83111"/>
        <dbReference type="EC" id="2.3.1.12"/>
    </reaction>
</comment>
<dbReference type="Gene3D" id="3.30.559.10">
    <property type="entry name" value="Chloramphenicol acetyltransferase-like domain"/>
    <property type="match status" value="1"/>
</dbReference>
<evidence type="ECO:0000256" key="6">
    <source>
        <dbReference type="ARBA" id="ARBA00025211"/>
    </source>
</evidence>
<dbReference type="KEGG" id="asl:Aeqsu_1724"/>
<dbReference type="PANTHER" id="PTHR23151">
    <property type="entry name" value="DIHYDROLIPOAMIDE ACETYL/SUCCINYL-TRANSFERASE-RELATED"/>
    <property type="match status" value="1"/>
</dbReference>
<dbReference type="InterPro" id="IPR036625">
    <property type="entry name" value="E3-bd_dom_sf"/>
</dbReference>
<dbReference type="Pfam" id="PF00364">
    <property type="entry name" value="Biotin_lipoyl"/>
    <property type="match status" value="2"/>
</dbReference>
<proteinExistence type="inferred from homology"/>
<dbReference type="SUPFAM" id="SSF47005">
    <property type="entry name" value="Peripheral subunit-binding domain of 2-oxo acid dehydrogenase complex"/>
    <property type="match status" value="1"/>
</dbReference>
<feature type="region of interest" description="Disordered" evidence="9">
    <location>
        <begin position="246"/>
        <end position="312"/>
    </location>
</feature>
<dbReference type="Pfam" id="PF02817">
    <property type="entry name" value="E3_binding"/>
    <property type="match status" value="1"/>
</dbReference>
<evidence type="ECO:0000256" key="8">
    <source>
        <dbReference type="RuleBase" id="RU361137"/>
    </source>
</evidence>
<dbReference type="InterPro" id="IPR000089">
    <property type="entry name" value="Biotin_lipoyl"/>
</dbReference>
<keyword evidence="4 8" id="KW-0450">Lipoyl</keyword>
<comment type="cofactor">
    <cofactor evidence="8">
        <name>(R)-lipoate</name>
        <dbReference type="ChEBI" id="CHEBI:83088"/>
    </cofactor>
    <text evidence="8">Binds 2 lipoyl cofactors covalently.</text>
</comment>
<evidence type="ECO:0000256" key="5">
    <source>
        <dbReference type="ARBA" id="ARBA00023315"/>
    </source>
</evidence>
<dbReference type="PATRIC" id="fig|746697.3.peg.1755"/>
<dbReference type="AlphaFoldDB" id="I3YW36"/>
<evidence type="ECO:0000256" key="4">
    <source>
        <dbReference type="ARBA" id="ARBA00022823"/>
    </source>
</evidence>
<keyword evidence="13" id="KW-1185">Reference proteome</keyword>
<dbReference type="InterPro" id="IPR003016">
    <property type="entry name" value="2-oxoA_DH_lipoyl-BS"/>
</dbReference>
<feature type="domain" description="Peripheral subunit-binding (PSBD)" evidence="11">
    <location>
        <begin position="314"/>
        <end position="351"/>
    </location>
</feature>